<dbReference type="SUPFAM" id="SSF54236">
    <property type="entry name" value="Ubiquitin-like"/>
    <property type="match status" value="1"/>
</dbReference>
<dbReference type="PANTHER" id="PTHR15397:SF3">
    <property type="entry name" value="DNA DAMAGE INDUCIBLE 1 HOMOLOG 2"/>
    <property type="match status" value="1"/>
</dbReference>
<feature type="domain" description="Ubiquitin-like" evidence="6">
    <location>
        <begin position="3"/>
        <end position="74"/>
    </location>
</feature>
<name>A0A6P7I8Y8_9TELE</name>
<evidence type="ECO:0000256" key="2">
    <source>
        <dbReference type="ARBA" id="ARBA00022670"/>
    </source>
</evidence>
<evidence type="ECO:0000256" key="5">
    <source>
        <dbReference type="SAM" id="MobiDB-lite"/>
    </source>
</evidence>
<organism evidence="7 8">
    <name type="scientific">Parambassis ranga</name>
    <name type="common">Indian glassy fish</name>
    <dbReference type="NCBI Taxonomy" id="210632"/>
    <lineage>
        <taxon>Eukaryota</taxon>
        <taxon>Metazoa</taxon>
        <taxon>Chordata</taxon>
        <taxon>Craniata</taxon>
        <taxon>Vertebrata</taxon>
        <taxon>Euteleostomi</taxon>
        <taxon>Actinopterygii</taxon>
        <taxon>Neopterygii</taxon>
        <taxon>Teleostei</taxon>
        <taxon>Neoteleostei</taxon>
        <taxon>Acanthomorphata</taxon>
        <taxon>Ovalentaria</taxon>
        <taxon>Ambassidae</taxon>
        <taxon>Parambassis</taxon>
    </lineage>
</organism>
<accession>A0A6P7I8Y8</accession>
<sequence length="424" mass="47232">MLVTVFCAPRDRPETTFALDVSPELELRDFVALCELESGIPAGEIQITYVEQPLKDPTRALGNYGVKDGDVVVLRQADRRPPPTQPAFPGLPHIDFRSITIPGTSSSTNQRGTVRPQQQPQQPPQPQPQPQQSQQQQQQRPAQPSTPMAFRGSSPQGLDDPALLQQMLLSNPHELSLLKERNPPLAEALLSGDLERFTKVLLEQQQDRAKREQERIRLLTADPFDLEAQAKIEEDIRQHNVEENMTIAMEEAPESFGQVVMLYINCKVNGHPVKAFVDSGAQMTIMSQACAERCNIMRLVDRRWAGIAKGVGTQKIIGRVHLAQVQIEGDFLPCSFSILEDQPMDMLLGLDMLKRHQCSIDLKKSVLVIGTTGSETRFLSEAELPECARLAYGAEGREDARPSEIADRELAEALQRSIQESGQH</sequence>
<dbReference type="InterPro" id="IPR033882">
    <property type="entry name" value="DDI1_N"/>
</dbReference>
<protein>
    <submittedName>
        <fullName evidence="8">Protein DDI1 homolog 2 isoform X2</fullName>
    </submittedName>
</protein>
<gene>
    <name evidence="8" type="primary">ddi2</name>
</gene>
<dbReference type="Pfam" id="PF24669">
    <property type="entry name" value="Ddi2_HDD"/>
    <property type="match status" value="1"/>
</dbReference>
<feature type="region of interest" description="Disordered" evidence="5">
    <location>
        <begin position="79"/>
        <end position="160"/>
    </location>
</feature>
<feature type="compositionally biased region" description="Low complexity" evidence="5">
    <location>
        <begin position="130"/>
        <end position="143"/>
    </location>
</feature>
<dbReference type="AlphaFoldDB" id="A0A6P7I8Y8"/>
<dbReference type="GO" id="GO:0006508">
    <property type="term" value="P:proteolysis"/>
    <property type="evidence" value="ECO:0007669"/>
    <property type="project" value="UniProtKB-KW"/>
</dbReference>
<dbReference type="Gene3D" id="3.10.20.90">
    <property type="entry name" value="Phosphatidylinositol 3-kinase Catalytic Subunit, Chain A, domain 1"/>
    <property type="match status" value="1"/>
</dbReference>
<keyword evidence="2" id="KW-0645">Protease</keyword>
<dbReference type="RefSeq" id="XP_028262213.1">
    <property type="nucleotide sequence ID" value="XM_028406412.1"/>
</dbReference>
<evidence type="ECO:0000313" key="8">
    <source>
        <dbReference type="RefSeq" id="XP_028262213.1"/>
    </source>
</evidence>
<dbReference type="PROSITE" id="PS50053">
    <property type="entry name" value="UBIQUITIN_2"/>
    <property type="match status" value="1"/>
</dbReference>
<dbReference type="Pfam" id="PF09668">
    <property type="entry name" value="Asp_protease"/>
    <property type="match status" value="1"/>
</dbReference>
<proteinExistence type="inferred from homology"/>
<dbReference type="InterPro" id="IPR021109">
    <property type="entry name" value="Peptidase_aspartic_dom_sf"/>
</dbReference>
<comment type="similarity">
    <text evidence="1">Belongs to the DDI1 family.</text>
</comment>
<dbReference type="SUPFAM" id="SSF50630">
    <property type="entry name" value="Acid proteases"/>
    <property type="match status" value="1"/>
</dbReference>
<dbReference type="InterPro" id="IPR029071">
    <property type="entry name" value="Ubiquitin-like_domsf"/>
</dbReference>
<dbReference type="CTD" id="84301"/>
<keyword evidence="7" id="KW-1185">Reference proteome</keyword>
<dbReference type="Gene3D" id="2.40.70.10">
    <property type="entry name" value="Acid Proteases"/>
    <property type="match status" value="1"/>
</dbReference>
<dbReference type="Proteomes" id="UP000515145">
    <property type="component" value="Chromosome 5"/>
</dbReference>
<evidence type="ECO:0000313" key="7">
    <source>
        <dbReference type="Proteomes" id="UP000515145"/>
    </source>
</evidence>
<dbReference type="GO" id="GO:0004190">
    <property type="term" value="F:aspartic-type endopeptidase activity"/>
    <property type="evidence" value="ECO:0007669"/>
    <property type="project" value="UniProtKB-KW"/>
</dbReference>
<dbReference type="InterPro" id="IPR019103">
    <property type="entry name" value="Peptidase_aspartic_DDI1-type"/>
</dbReference>
<reference evidence="8" key="1">
    <citation type="submission" date="2025-08" db="UniProtKB">
        <authorList>
            <consortium name="RefSeq"/>
        </authorList>
    </citation>
    <scope>IDENTIFICATION</scope>
</reference>
<keyword evidence="4" id="KW-0378">Hydrolase</keyword>
<dbReference type="GeneID" id="114436239"/>
<evidence type="ECO:0000259" key="6">
    <source>
        <dbReference type="PROSITE" id="PS50053"/>
    </source>
</evidence>
<dbReference type="PANTHER" id="PTHR15397">
    <property type="entry name" value="SODIUM-GLUCOSE COTRANSPORTER REGULATORY PROTEIN -RELATED"/>
    <property type="match status" value="1"/>
</dbReference>
<evidence type="ECO:0000256" key="3">
    <source>
        <dbReference type="ARBA" id="ARBA00022750"/>
    </source>
</evidence>
<dbReference type="CDD" id="cd05479">
    <property type="entry name" value="RP_DDI"/>
    <property type="match status" value="1"/>
</dbReference>
<keyword evidence="3" id="KW-0064">Aspartyl protease</keyword>
<dbReference type="CDD" id="cd01796">
    <property type="entry name" value="Ubl_Ddi1_like"/>
    <property type="match status" value="1"/>
</dbReference>
<evidence type="ECO:0000256" key="1">
    <source>
        <dbReference type="ARBA" id="ARBA00009136"/>
    </source>
</evidence>
<dbReference type="InterPro" id="IPR000626">
    <property type="entry name" value="Ubiquitin-like_dom"/>
</dbReference>
<dbReference type="InterPro" id="IPR057273">
    <property type="entry name" value="Ddi1/2_HDD"/>
</dbReference>
<evidence type="ECO:0000256" key="4">
    <source>
        <dbReference type="ARBA" id="ARBA00022801"/>
    </source>
</evidence>
<feature type="compositionally biased region" description="Polar residues" evidence="5">
    <location>
        <begin position="101"/>
        <end position="112"/>
    </location>
</feature>
<dbReference type="FunFam" id="2.40.70.10:FF:000005">
    <property type="entry name" value="DNA damage inducible 1 homolog 2"/>
    <property type="match status" value="1"/>
</dbReference>